<reference evidence="1 2" key="1">
    <citation type="submission" date="2016-07" db="EMBL/GenBank/DDBJ databases">
        <title>Characterization of three bacteriophages infecting bacteria isolated from shrimp culture pond water.</title>
        <authorList>
            <person name="Khoa H.V."/>
        </authorList>
    </citation>
    <scope>NUCLEOTIDE SEQUENCE [LARGE SCALE GENOMIC DNA]</scope>
</reference>
<organism evidence="1 2">
    <name type="scientific">Tenacibaculum phage pT24</name>
    <dbReference type="NCBI Taxonomy" id="1880590"/>
    <lineage>
        <taxon>Viruses</taxon>
        <taxon>Duplodnaviria</taxon>
        <taxon>Heunggongvirae</taxon>
        <taxon>Uroviricota</taxon>
        <taxon>Caudoviricetes</taxon>
        <taxon>Kungbxnavirus</taxon>
        <taxon>Kungbxnavirus pT24</taxon>
    </lineage>
</organism>
<proteinExistence type="predicted"/>
<evidence type="ECO:0000313" key="2">
    <source>
        <dbReference type="Proteomes" id="UP000224877"/>
    </source>
</evidence>
<dbReference type="EMBL" id="LC168164">
    <property type="protein sequence ID" value="BAV39248.1"/>
    <property type="molecule type" value="Genomic_DNA"/>
</dbReference>
<evidence type="ECO:0000313" key="1">
    <source>
        <dbReference type="EMBL" id="BAV39248.1"/>
    </source>
</evidence>
<protein>
    <submittedName>
        <fullName evidence="1">Uncharacterized protein</fullName>
    </submittedName>
</protein>
<gene>
    <name evidence="1" type="ORF">BPT24_123</name>
</gene>
<name>A0A1B4XWR5_9CAUD</name>
<dbReference type="Proteomes" id="UP000224877">
    <property type="component" value="Segment"/>
</dbReference>
<keyword evidence="2" id="KW-1185">Reference proteome</keyword>
<accession>A0A1B4XWR5</accession>
<sequence length="348" mass="39135">MAGYNNTKVRDLKVSFQRTNAEPIDKYDNISALDQIDTQLPESIRYDGMLVYVENIRKYYFFDGGITNSDFKPVINFQGTKTFEATVDTVASTIIEVEHNLGTVNIMGQFMHDDESLLISWKRGKVDGTERENYIHFATNSDYTDLDIILVGKDVDGVISNDPALTQTLSGMYGLMSTTHTALNDFQKMGDALVALGALAVPHEFPYWDKFNTDSDILGFGLSWDNSILLRKGASSSDNRIEFLTEDVYFNTTREVIFGNNLRIINSRALQFLSTDGTTRHDLDGNLTQNSSSTLPPHTSQIYGVTSSNVVPTPTSEGVMGEIRIIGNYKYECIDTDEWIRTLIERTW</sequence>